<sequence length="78" mass="9521">MLSLVNLTSIANKFNSIRFKNINFLDLVLFLQLNCTFSDFFAYYVRRKIFYLLNFILNSLSYNFIFFFPLFNFNHVYM</sequence>
<dbReference type="AlphaFoldDB" id="A0A1I7WDU0"/>
<dbReference type="WBParaSite" id="Hba_03065">
    <property type="protein sequence ID" value="Hba_03065"/>
    <property type="gene ID" value="Hba_03065"/>
</dbReference>
<evidence type="ECO:0000313" key="3">
    <source>
        <dbReference type="WBParaSite" id="Hba_03065"/>
    </source>
</evidence>
<feature type="transmembrane region" description="Helical" evidence="1">
    <location>
        <begin position="22"/>
        <end position="42"/>
    </location>
</feature>
<accession>A0A1I7WDU0</accession>
<keyword evidence="1" id="KW-1133">Transmembrane helix</keyword>
<keyword evidence="1" id="KW-0812">Transmembrane</keyword>
<reference evidence="3" key="1">
    <citation type="submission" date="2016-11" db="UniProtKB">
        <authorList>
            <consortium name="WormBaseParasite"/>
        </authorList>
    </citation>
    <scope>IDENTIFICATION</scope>
</reference>
<keyword evidence="1" id="KW-0472">Membrane</keyword>
<feature type="transmembrane region" description="Helical" evidence="1">
    <location>
        <begin position="49"/>
        <end position="71"/>
    </location>
</feature>
<protein>
    <submittedName>
        <fullName evidence="3">Uncharacterized protein</fullName>
    </submittedName>
</protein>
<dbReference type="Proteomes" id="UP000095283">
    <property type="component" value="Unplaced"/>
</dbReference>
<organism evidence="2 3">
    <name type="scientific">Heterorhabditis bacteriophora</name>
    <name type="common">Entomopathogenic nematode worm</name>
    <dbReference type="NCBI Taxonomy" id="37862"/>
    <lineage>
        <taxon>Eukaryota</taxon>
        <taxon>Metazoa</taxon>
        <taxon>Ecdysozoa</taxon>
        <taxon>Nematoda</taxon>
        <taxon>Chromadorea</taxon>
        <taxon>Rhabditida</taxon>
        <taxon>Rhabditina</taxon>
        <taxon>Rhabditomorpha</taxon>
        <taxon>Strongyloidea</taxon>
        <taxon>Heterorhabditidae</taxon>
        <taxon>Heterorhabditis</taxon>
    </lineage>
</organism>
<keyword evidence="2" id="KW-1185">Reference proteome</keyword>
<evidence type="ECO:0000256" key="1">
    <source>
        <dbReference type="SAM" id="Phobius"/>
    </source>
</evidence>
<proteinExistence type="predicted"/>
<name>A0A1I7WDU0_HETBA</name>
<evidence type="ECO:0000313" key="2">
    <source>
        <dbReference type="Proteomes" id="UP000095283"/>
    </source>
</evidence>